<dbReference type="EMBL" id="CP078077">
    <property type="protein sequence ID" value="UPL13639.1"/>
    <property type="molecule type" value="Genomic_DNA"/>
</dbReference>
<feature type="domain" description="AB hydrolase-1" evidence="2">
    <location>
        <begin position="8"/>
        <end position="245"/>
    </location>
</feature>
<dbReference type="PANTHER" id="PTHR43798:SF31">
    <property type="entry name" value="AB HYDROLASE SUPERFAMILY PROTEIN YCLE"/>
    <property type="match status" value="1"/>
</dbReference>
<dbReference type="PANTHER" id="PTHR43798">
    <property type="entry name" value="MONOACYLGLYCEROL LIPASE"/>
    <property type="match status" value="1"/>
</dbReference>
<evidence type="ECO:0000256" key="1">
    <source>
        <dbReference type="ARBA" id="ARBA00022801"/>
    </source>
</evidence>
<dbReference type="GO" id="GO:0016787">
    <property type="term" value="F:hydrolase activity"/>
    <property type="evidence" value="ECO:0007669"/>
    <property type="project" value="UniProtKB-KW"/>
</dbReference>
<dbReference type="SUPFAM" id="SSF53474">
    <property type="entry name" value="alpha/beta-Hydrolases"/>
    <property type="match status" value="1"/>
</dbReference>
<dbReference type="RefSeq" id="WP_247956875.1">
    <property type="nucleotide sequence ID" value="NZ_CP078077.1"/>
</dbReference>
<keyword evidence="4" id="KW-1185">Reference proteome</keyword>
<keyword evidence="1 3" id="KW-0378">Hydrolase</keyword>
<organism evidence="3 4">
    <name type="scientific">Microbacterium galbinum</name>
    <dbReference type="NCBI Taxonomy" id="2851646"/>
    <lineage>
        <taxon>Bacteria</taxon>
        <taxon>Bacillati</taxon>
        <taxon>Actinomycetota</taxon>
        <taxon>Actinomycetes</taxon>
        <taxon>Micrococcales</taxon>
        <taxon>Microbacteriaceae</taxon>
        <taxon>Microbacterium</taxon>
    </lineage>
</organism>
<dbReference type="Pfam" id="PF12697">
    <property type="entry name" value="Abhydrolase_6"/>
    <property type="match status" value="1"/>
</dbReference>
<proteinExistence type="predicted"/>
<name>A0ABY4ILJ6_9MICO</name>
<dbReference type="InterPro" id="IPR029058">
    <property type="entry name" value="AB_hydrolase_fold"/>
</dbReference>
<evidence type="ECO:0000259" key="2">
    <source>
        <dbReference type="Pfam" id="PF12697"/>
    </source>
</evidence>
<gene>
    <name evidence="3" type="ORF">KV396_03785</name>
</gene>
<reference evidence="3 4" key="1">
    <citation type="submission" date="2021-06" db="EMBL/GenBank/DDBJ databases">
        <title>Genome-based taxonomic framework of Microbacterium strains isolated from marine environment, the description of four new species and reclassification of four preexisting species.</title>
        <authorList>
            <person name="Lee S.D."/>
            <person name="Kim S.-M."/>
            <person name="Byeon Y.-S."/>
            <person name="Yang H.L."/>
            <person name="Kim I.S."/>
        </authorList>
    </citation>
    <scope>NUCLEOTIDE SEQUENCE [LARGE SCALE GENOMIC DNA]</scope>
    <source>
        <strain evidence="3 4">SSW1-36</strain>
    </source>
</reference>
<evidence type="ECO:0000313" key="3">
    <source>
        <dbReference type="EMBL" id="UPL13639.1"/>
    </source>
</evidence>
<dbReference type="Gene3D" id="3.40.50.1820">
    <property type="entry name" value="alpha/beta hydrolase"/>
    <property type="match status" value="1"/>
</dbReference>
<dbReference type="Proteomes" id="UP000831963">
    <property type="component" value="Chromosome"/>
</dbReference>
<sequence>MTAERCTVFVLPGLGLDARSAQPLQAELDDRFRVIAVELPGQGSAPDAPEGSVAAQVDAALAVIREAADGGPWMLCGHSMGGKIAAAVAARIRDGEPEIFGLLGAVLLAPSPPSPEPMPAEKRRQMLSWVAEGGISESDAQTFVDDNVGGGLPPERQRETVDAVARMSPLAWRRWLEEGSVEDITASVGTLDLPCRVLAGGEDEALGADAQPDLLADVYPRARFIALAGAGHLLLQERPGEVAAAITELWEEIAEHSVRVPAEWGTLLASPRVSARVRSTLARRALPDDPAYRPRVLSSEQLDLLRAVAARVVPQPPGGSIDLAARVDADLAAGGGDGWRPAGALPDDEAYRAGLDQLARVWPEGAEERDGVLREVIAGTAIPGITADADDLRRWFQDVRVDLVREWLCHPASLARVGYDGFATGAEEVSFAGYLALGAGLRDGWEPSDLGAVVDGTEGAS</sequence>
<evidence type="ECO:0000313" key="4">
    <source>
        <dbReference type="Proteomes" id="UP000831963"/>
    </source>
</evidence>
<protein>
    <submittedName>
        <fullName evidence="3">Alpha/beta hydrolase</fullName>
    </submittedName>
</protein>
<dbReference type="InterPro" id="IPR050266">
    <property type="entry name" value="AB_hydrolase_sf"/>
</dbReference>
<dbReference type="PRINTS" id="PR00111">
    <property type="entry name" value="ABHYDROLASE"/>
</dbReference>
<accession>A0ABY4ILJ6</accession>
<dbReference type="InterPro" id="IPR000073">
    <property type="entry name" value="AB_hydrolase_1"/>
</dbReference>